<dbReference type="PANTHER" id="PTHR42836">
    <property type="entry name" value="7-CARBOXY-7-DEAZAGUANINE SYNTHASE"/>
    <property type="match status" value="1"/>
</dbReference>
<dbReference type="SFLD" id="SFLDS00029">
    <property type="entry name" value="Radical_SAM"/>
    <property type="match status" value="1"/>
</dbReference>
<dbReference type="AlphaFoldDB" id="A0A3R8NR46"/>
<comment type="cofactor">
    <cofactor evidence="8">
        <name>Mg(2+)</name>
        <dbReference type="ChEBI" id="CHEBI:18420"/>
    </cofactor>
</comment>
<comment type="catalytic activity">
    <reaction evidence="8">
        <text>6-carboxy-5,6,7,8-tetrahydropterin + H(+) = 7-carboxy-7-carbaguanine + NH4(+)</text>
        <dbReference type="Rhea" id="RHEA:27974"/>
        <dbReference type="ChEBI" id="CHEBI:15378"/>
        <dbReference type="ChEBI" id="CHEBI:28938"/>
        <dbReference type="ChEBI" id="CHEBI:61032"/>
        <dbReference type="ChEBI" id="CHEBI:61036"/>
        <dbReference type="EC" id="4.3.99.3"/>
    </reaction>
</comment>
<dbReference type="PANTHER" id="PTHR42836:SF1">
    <property type="entry name" value="7-CARBOXY-7-DEAZAGUANINE SYNTHASE"/>
    <property type="match status" value="1"/>
</dbReference>
<dbReference type="GO" id="GO:0008616">
    <property type="term" value="P:tRNA queuosine(34) biosynthetic process"/>
    <property type="evidence" value="ECO:0007669"/>
    <property type="project" value="UniProtKB-UniRule"/>
</dbReference>
<dbReference type="CDD" id="cd01335">
    <property type="entry name" value="Radical_SAM"/>
    <property type="match status" value="1"/>
</dbReference>
<comment type="cofactor">
    <cofactor evidence="8">
        <name>[4Fe-4S] cluster</name>
        <dbReference type="ChEBI" id="CHEBI:49883"/>
    </cofactor>
    <text evidence="8">Binds 1 [4Fe-4S] cluster. The cluster is coordinated with 3 cysteines and an exchangeable S-adenosyl-L-methionine.</text>
</comment>
<dbReference type="InterPro" id="IPR024924">
    <property type="entry name" value="7-CO-7-deazaguanine_synth-like"/>
</dbReference>
<dbReference type="GO" id="GO:1904047">
    <property type="term" value="F:S-adenosyl-L-methionine binding"/>
    <property type="evidence" value="ECO:0007669"/>
    <property type="project" value="UniProtKB-UniRule"/>
</dbReference>
<protein>
    <recommendedName>
        <fullName evidence="8">7-carboxy-7-deazaguanine synthase</fullName>
        <shortName evidence="8">CDG synthase</shortName>
        <ecNumber evidence="8">4.3.99.3</ecNumber>
    </recommendedName>
    <alternativeName>
        <fullName evidence="8">Queuosine biosynthesis protein QueE</fullName>
    </alternativeName>
</protein>
<feature type="binding site" evidence="8">
    <location>
        <begin position="71"/>
        <end position="73"/>
    </location>
    <ligand>
        <name>substrate</name>
    </ligand>
</feature>
<feature type="binding site" evidence="8">
    <location>
        <position position="97"/>
    </location>
    <ligand>
        <name>[4Fe-4S] cluster</name>
        <dbReference type="ChEBI" id="CHEBI:49883"/>
        <note>4Fe-4S-S-AdoMet</note>
    </ligand>
</feature>
<dbReference type="SUPFAM" id="SSF102114">
    <property type="entry name" value="Radical SAM enzymes"/>
    <property type="match status" value="1"/>
</dbReference>
<reference evidence="11 12" key="1">
    <citation type="submission" date="2018-11" db="EMBL/GenBank/DDBJ databases">
        <title>Genome sequencing of Lautropia sp. KCOM 2505 (= ChDC F240).</title>
        <authorList>
            <person name="Kook J.-K."/>
            <person name="Park S.-N."/>
            <person name="Lim Y.K."/>
        </authorList>
    </citation>
    <scope>NUCLEOTIDE SEQUENCE [LARGE SCALE GENOMIC DNA]</scope>
    <source>
        <strain evidence="11 12">KCOM 2505</strain>
    </source>
</reference>
<feature type="binding site" evidence="8">
    <location>
        <position position="129"/>
    </location>
    <ligand>
        <name>S-adenosyl-L-methionine</name>
        <dbReference type="ChEBI" id="CHEBI:59789"/>
    </ligand>
</feature>
<dbReference type="GO" id="GO:0051539">
    <property type="term" value="F:4 iron, 4 sulfur cluster binding"/>
    <property type="evidence" value="ECO:0007669"/>
    <property type="project" value="UniProtKB-UniRule"/>
</dbReference>
<dbReference type="HAMAP" id="MF_00917">
    <property type="entry name" value="QueE"/>
    <property type="match status" value="1"/>
</dbReference>
<dbReference type="GO" id="GO:0000287">
    <property type="term" value="F:magnesium ion binding"/>
    <property type="evidence" value="ECO:0007669"/>
    <property type="project" value="UniProtKB-UniRule"/>
</dbReference>
<sequence length="260" mass="29522">MKTKHLEPLHARTNRAWAESPAGIRTASHETISTGSDTGKPTTQTPSVRPLHFRNPKQPPSYRIVEIFESLQGEGFNTGMPSIFIRFGKCNLACPWCDTNYNQYESRSLDEVLSVVHGYTARNIIITGGEPTIQPDLDPLLDTLKAEGYFLAIETNGLKPVPRQIDYIATSPKRLYEKAYRKKHIDFAHEVRIVVDGDVRDFCEQMESTIRAEHYYLSPCETDGRMNMLDTITQLGQLNARPGRPHWQLSIQTHKLANIE</sequence>
<feature type="binding site" evidence="8">
    <location>
        <position position="99"/>
    </location>
    <ligand>
        <name>Mg(2+)</name>
        <dbReference type="ChEBI" id="CHEBI:18420"/>
    </ligand>
</feature>
<keyword evidence="2 8" id="KW-0949">S-adenosyl-L-methionine</keyword>
<feature type="compositionally biased region" description="Polar residues" evidence="9">
    <location>
        <begin position="29"/>
        <end position="47"/>
    </location>
</feature>
<evidence type="ECO:0000256" key="1">
    <source>
        <dbReference type="ARBA" id="ARBA00022485"/>
    </source>
</evidence>
<keyword evidence="7 8" id="KW-0456">Lyase</keyword>
<evidence type="ECO:0000256" key="6">
    <source>
        <dbReference type="ARBA" id="ARBA00023014"/>
    </source>
</evidence>
<dbReference type="InterPro" id="IPR007197">
    <property type="entry name" value="rSAM"/>
</dbReference>
<dbReference type="EC" id="4.3.99.3" evidence="8"/>
<dbReference type="InterPro" id="IPR058240">
    <property type="entry name" value="rSAM_sf"/>
</dbReference>
<dbReference type="EMBL" id="RRUE01000002">
    <property type="protein sequence ID" value="RRN43959.1"/>
    <property type="molecule type" value="Genomic_DNA"/>
</dbReference>
<evidence type="ECO:0000256" key="3">
    <source>
        <dbReference type="ARBA" id="ARBA00022723"/>
    </source>
</evidence>
<dbReference type="Pfam" id="PF04055">
    <property type="entry name" value="Radical_SAM"/>
    <property type="match status" value="1"/>
</dbReference>
<comment type="function">
    <text evidence="8">Catalyzes the complex heterocyclic radical-mediated conversion of 6-carboxy-5,6,7,8-tetrahydropterin (CPH4) to 7-carboxy-7-deazaguanine (CDG), a step common to the biosynthetic pathways of all 7-deazapurine-containing compounds.</text>
</comment>
<feature type="binding site" evidence="8">
    <location>
        <position position="86"/>
    </location>
    <ligand>
        <name>substrate</name>
    </ligand>
</feature>
<dbReference type="RefSeq" id="WP_125096159.1">
    <property type="nucleotide sequence ID" value="NZ_RRUE01000002.1"/>
</dbReference>
<proteinExistence type="inferred from homology"/>
<keyword evidence="12" id="KW-1185">Reference proteome</keyword>
<feature type="binding site" evidence="8">
    <location>
        <begin position="96"/>
        <end position="98"/>
    </location>
    <ligand>
        <name>S-adenosyl-L-methionine</name>
        <dbReference type="ChEBI" id="CHEBI:59789"/>
    </ligand>
</feature>
<dbReference type="GO" id="GO:0016840">
    <property type="term" value="F:carbon-nitrogen lyase activity"/>
    <property type="evidence" value="ECO:0007669"/>
    <property type="project" value="UniProtKB-UniRule"/>
</dbReference>
<comment type="caution">
    <text evidence="8">Lacks conserved residue(s) required for the propagation of feature annotation.</text>
</comment>
<name>A0A3R8NR46_9BURK</name>
<dbReference type="InterPro" id="IPR013785">
    <property type="entry name" value="Aldolase_TIM"/>
</dbReference>
<evidence type="ECO:0000256" key="9">
    <source>
        <dbReference type="SAM" id="MobiDB-lite"/>
    </source>
</evidence>
<evidence type="ECO:0000256" key="8">
    <source>
        <dbReference type="HAMAP-Rule" id="MF_00917"/>
    </source>
</evidence>
<feature type="binding site" evidence="8">
    <location>
        <position position="127"/>
    </location>
    <ligand>
        <name>substrate</name>
    </ligand>
</feature>
<comment type="similarity">
    <text evidence="8">Belongs to the radical SAM superfamily. 7-carboxy-7-deazaguanine synthase family.</text>
</comment>
<keyword evidence="3 8" id="KW-0479">Metal-binding</keyword>
<comment type="subunit">
    <text evidence="8">Homodimer.</text>
</comment>
<keyword evidence="5 8" id="KW-0408">Iron</keyword>
<feature type="domain" description="Radical SAM core" evidence="10">
    <location>
        <begin position="77"/>
        <end position="260"/>
    </location>
</feature>
<evidence type="ECO:0000256" key="2">
    <source>
        <dbReference type="ARBA" id="ARBA00022691"/>
    </source>
</evidence>
<evidence type="ECO:0000313" key="12">
    <source>
        <dbReference type="Proteomes" id="UP000270261"/>
    </source>
</evidence>
<feature type="binding site" evidence="8">
    <location>
        <begin position="171"/>
        <end position="173"/>
    </location>
    <ligand>
        <name>S-adenosyl-L-methionine</name>
        <dbReference type="ChEBI" id="CHEBI:59789"/>
    </ligand>
</feature>
<evidence type="ECO:0000313" key="11">
    <source>
        <dbReference type="EMBL" id="RRN43959.1"/>
    </source>
</evidence>
<keyword evidence="6 8" id="KW-0411">Iron-sulfur</keyword>
<dbReference type="Gene3D" id="3.20.20.70">
    <property type="entry name" value="Aldolase class I"/>
    <property type="match status" value="1"/>
</dbReference>
<evidence type="ECO:0000256" key="5">
    <source>
        <dbReference type="ARBA" id="ARBA00023004"/>
    </source>
</evidence>
<comment type="pathway">
    <text evidence="8">Purine metabolism; 7-cyano-7-deazaguanine biosynthesis.</text>
</comment>
<evidence type="ECO:0000259" key="10">
    <source>
        <dbReference type="PROSITE" id="PS51918"/>
    </source>
</evidence>
<feature type="binding site" evidence="8">
    <location>
        <position position="94"/>
    </location>
    <ligand>
        <name>[4Fe-4S] cluster</name>
        <dbReference type="ChEBI" id="CHEBI:49883"/>
        <note>4Fe-4S-S-AdoMet</note>
    </ligand>
</feature>
<comment type="caution">
    <text evidence="11">The sequence shown here is derived from an EMBL/GenBank/DDBJ whole genome shotgun (WGS) entry which is preliminary data.</text>
</comment>
<keyword evidence="4 8" id="KW-0460">Magnesium</keyword>
<dbReference type="Proteomes" id="UP000270261">
    <property type="component" value="Unassembled WGS sequence"/>
</dbReference>
<evidence type="ECO:0000256" key="4">
    <source>
        <dbReference type="ARBA" id="ARBA00022842"/>
    </source>
</evidence>
<feature type="binding site" evidence="8">
    <location>
        <position position="90"/>
    </location>
    <ligand>
        <name>[4Fe-4S] cluster</name>
        <dbReference type="ChEBI" id="CHEBI:49883"/>
        <note>4Fe-4S-S-AdoMet</note>
    </ligand>
</feature>
<dbReference type="OrthoDB" id="9792276at2"/>
<evidence type="ECO:0000256" key="7">
    <source>
        <dbReference type="ARBA" id="ARBA00023239"/>
    </source>
</evidence>
<keyword evidence="8" id="KW-0671">Queuosine biosynthesis</keyword>
<dbReference type="UniPathway" id="UPA00391"/>
<keyword evidence="1 8" id="KW-0004">4Fe-4S</keyword>
<comment type="cofactor">
    <cofactor evidence="8">
        <name>S-adenosyl-L-methionine</name>
        <dbReference type="ChEBI" id="CHEBI:59789"/>
    </cofactor>
    <text evidence="8">Binds 1 S-adenosyl-L-methionine per subunit.</text>
</comment>
<accession>A0A3R8NR46</accession>
<dbReference type="PROSITE" id="PS51918">
    <property type="entry name" value="RADICAL_SAM"/>
    <property type="match status" value="1"/>
</dbReference>
<gene>
    <name evidence="8" type="primary">queE</name>
    <name evidence="11" type="ORF">EHV23_11255</name>
</gene>
<feature type="region of interest" description="Disordered" evidence="9">
    <location>
        <begin position="20"/>
        <end position="55"/>
    </location>
</feature>
<organism evidence="11 12">
    <name type="scientific">Lautropia dentalis</name>
    <dbReference type="NCBI Taxonomy" id="2490857"/>
    <lineage>
        <taxon>Bacteria</taxon>
        <taxon>Pseudomonadati</taxon>
        <taxon>Pseudomonadota</taxon>
        <taxon>Betaproteobacteria</taxon>
        <taxon>Burkholderiales</taxon>
        <taxon>Burkholderiaceae</taxon>
        <taxon>Lautropia</taxon>
    </lineage>
</organism>